<evidence type="ECO:0000259" key="9">
    <source>
        <dbReference type="PROSITE" id="PS50011"/>
    </source>
</evidence>
<dbReference type="GO" id="GO:0005524">
    <property type="term" value="F:ATP binding"/>
    <property type="evidence" value="ECO:0007669"/>
    <property type="project" value="UniProtKB-UniRule"/>
</dbReference>
<dbReference type="Pfam" id="PF00069">
    <property type="entry name" value="Pkinase"/>
    <property type="match status" value="1"/>
</dbReference>
<dbReference type="EC" id="2.7.11.1" evidence="1"/>
<comment type="caution">
    <text evidence="10">The sequence shown here is derived from an EMBL/GenBank/DDBJ whole genome shotgun (WGS) entry which is preliminary data.</text>
</comment>
<evidence type="ECO:0000256" key="6">
    <source>
        <dbReference type="ARBA" id="ARBA00022840"/>
    </source>
</evidence>
<evidence type="ECO:0000256" key="8">
    <source>
        <dbReference type="SAM" id="MobiDB-lite"/>
    </source>
</evidence>
<dbReference type="SUPFAM" id="SSF158682">
    <property type="entry name" value="TerB-like"/>
    <property type="match status" value="2"/>
</dbReference>
<evidence type="ECO:0000313" key="10">
    <source>
        <dbReference type="EMBL" id="EDM77266.1"/>
    </source>
</evidence>
<keyword evidence="5 10" id="KW-0418">Kinase</keyword>
<dbReference type="Gene3D" id="1.10.3680.10">
    <property type="entry name" value="TerB-like"/>
    <property type="match status" value="2"/>
</dbReference>
<dbReference type="PANTHER" id="PTHR43289">
    <property type="entry name" value="MITOGEN-ACTIVATED PROTEIN KINASE KINASE KINASE 20-RELATED"/>
    <property type="match status" value="1"/>
</dbReference>
<feature type="region of interest" description="Disordered" evidence="8">
    <location>
        <begin position="312"/>
        <end position="339"/>
    </location>
</feature>
<feature type="domain" description="Protein kinase" evidence="9">
    <location>
        <begin position="32"/>
        <end position="301"/>
    </location>
</feature>
<dbReference type="InterPro" id="IPR029024">
    <property type="entry name" value="TerB-like"/>
</dbReference>
<dbReference type="InterPro" id="IPR017441">
    <property type="entry name" value="Protein_kinase_ATP_BS"/>
</dbReference>
<dbReference type="CDD" id="cd07177">
    <property type="entry name" value="terB_like"/>
    <property type="match status" value="2"/>
</dbReference>
<keyword evidence="2 10" id="KW-0723">Serine/threonine-protein kinase</keyword>
<dbReference type="InterPro" id="IPR007791">
    <property type="entry name" value="DjlA_N"/>
</dbReference>
<dbReference type="Proteomes" id="UP000005801">
    <property type="component" value="Unassembled WGS sequence"/>
</dbReference>
<dbReference type="PROSITE" id="PS00107">
    <property type="entry name" value="PROTEIN_KINASE_ATP"/>
    <property type="match status" value="1"/>
</dbReference>
<accession>A6GA53</accession>
<dbReference type="PROSITE" id="PS00108">
    <property type="entry name" value="PROTEIN_KINASE_ST"/>
    <property type="match status" value="1"/>
</dbReference>
<dbReference type="FunFam" id="1.10.510.10:FF:000021">
    <property type="entry name" value="Serine/threonine protein kinase"/>
    <property type="match status" value="1"/>
</dbReference>
<dbReference type="SMART" id="SM00220">
    <property type="entry name" value="S_TKc"/>
    <property type="match status" value="1"/>
</dbReference>
<dbReference type="eggNOG" id="COG0515">
    <property type="taxonomic scope" value="Bacteria"/>
</dbReference>
<feature type="region of interest" description="Disordered" evidence="8">
    <location>
        <begin position="1"/>
        <end position="22"/>
    </location>
</feature>
<evidence type="ECO:0000256" key="2">
    <source>
        <dbReference type="ARBA" id="ARBA00022527"/>
    </source>
</evidence>
<gene>
    <name evidence="10" type="ORF">PPSIR1_17440</name>
</gene>
<evidence type="ECO:0000313" key="11">
    <source>
        <dbReference type="Proteomes" id="UP000005801"/>
    </source>
</evidence>
<dbReference type="AlphaFoldDB" id="A6GA53"/>
<reference evidence="10 11" key="1">
    <citation type="submission" date="2007-06" db="EMBL/GenBank/DDBJ databases">
        <authorList>
            <person name="Shimkets L."/>
            <person name="Ferriera S."/>
            <person name="Johnson J."/>
            <person name="Kravitz S."/>
            <person name="Beeson K."/>
            <person name="Sutton G."/>
            <person name="Rogers Y.-H."/>
            <person name="Friedman R."/>
            <person name="Frazier M."/>
            <person name="Venter J.C."/>
        </authorList>
    </citation>
    <scope>NUCLEOTIDE SEQUENCE [LARGE SCALE GENOMIC DNA]</scope>
    <source>
        <strain evidence="10 11">SIR-1</strain>
    </source>
</reference>
<dbReference type="InterPro" id="IPR000719">
    <property type="entry name" value="Prot_kinase_dom"/>
</dbReference>
<dbReference type="GO" id="GO:0004674">
    <property type="term" value="F:protein serine/threonine kinase activity"/>
    <property type="evidence" value="ECO:0007669"/>
    <property type="project" value="UniProtKB-KW"/>
</dbReference>
<evidence type="ECO:0000256" key="5">
    <source>
        <dbReference type="ARBA" id="ARBA00022777"/>
    </source>
</evidence>
<sequence length="608" mass="65198">MLDGPPLLGSAPAGTPAHPGDPLIGTTVGGRYAIQARLGEGGMGAVYRGELLTLGRVVAIKVLKPELGRNPVMAERFLREARATAAIGHENIVDIEDVDTLADGTAFFAMEYLDGHDLESLLRHRGRLPWARARGIVVQVASALAAAHDTGIVHRDMKPANVFLVDRYGNADYVKVLDFGIAKFNDPTNPDGPALTKVGDVFGTAAYMAPEQAMSHTIDGRADVYALGCMLFELLVGRQPFVGENYLQVLTQHVREPPPRASELAPEAGITAELDALLQRAMAKLPEHRFPSMASFRDAVLAIPEHAAAGGYDPLYGGGPSHSPQPSQHYPSTPPPARSTVALQGVRADPPQQPAHLAPTLPPEPSLDVPGALAACFVTFAHGSDGHLDASEMRTLATRLRQWIPDTPLDQLGELLRRTVAHYKGRTPAERTEHVGRCVEILRSALSPDQCRRMLDDLRTIAAADGHVHAHEQSAIKAFGEALGLGLDPRIAAAAVLYLSLCQSDGHVDPEEMQVIADVLGRWLPSAGQAEIGEVLRDSVNVVKALSTDQARLDNARACADQLAASTNPDTRKQILGDLWRVAGADGQIAPEEQRFIMEIVDRFGTLA</sequence>
<keyword evidence="6 7" id="KW-0067">ATP-binding</keyword>
<evidence type="ECO:0000256" key="4">
    <source>
        <dbReference type="ARBA" id="ARBA00022741"/>
    </source>
</evidence>
<dbReference type="EMBL" id="ABCS01000049">
    <property type="protein sequence ID" value="EDM77266.1"/>
    <property type="molecule type" value="Genomic_DNA"/>
</dbReference>
<dbReference type="CDD" id="cd14014">
    <property type="entry name" value="STKc_PknB_like"/>
    <property type="match status" value="1"/>
</dbReference>
<dbReference type="Gene3D" id="3.30.200.20">
    <property type="entry name" value="Phosphorylase Kinase, domain 1"/>
    <property type="match status" value="1"/>
</dbReference>
<dbReference type="InterPro" id="IPR008271">
    <property type="entry name" value="Ser/Thr_kinase_AS"/>
</dbReference>
<dbReference type="InterPro" id="IPR011009">
    <property type="entry name" value="Kinase-like_dom_sf"/>
</dbReference>
<dbReference type="Gene3D" id="1.10.510.10">
    <property type="entry name" value="Transferase(Phosphotransferase) domain 1"/>
    <property type="match status" value="1"/>
</dbReference>
<feature type="compositionally biased region" description="Low complexity" evidence="8">
    <location>
        <begin position="321"/>
        <end position="331"/>
    </location>
</feature>
<dbReference type="Pfam" id="PF05099">
    <property type="entry name" value="TerB"/>
    <property type="match status" value="2"/>
</dbReference>
<evidence type="ECO:0000256" key="3">
    <source>
        <dbReference type="ARBA" id="ARBA00022679"/>
    </source>
</evidence>
<proteinExistence type="predicted"/>
<organism evidence="10 11">
    <name type="scientific">Plesiocystis pacifica SIR-1</name>
    <dbReference type="NCBI Taxonomy" id="391625"/>
    <lineage>
        <taxon>Bacteria</taxon>
        <taxon>Pseudomonadati</taxon>
        <taxon>Myxococcota</taxon>
        <taxon>Polyangia</taxon>
        <taxon>Nannocystales</taxon>
        <taxon>Nannocystaceae</taxon>
        <taxon>Plesiocystis</taxon>
    </lineage>
</organism>
<name>A6GA53_9BACT</name>
<protein>
    <recommendedName>
        <fullName evidence="1">non-specific serine/threonine protein kinase</fullName>
        <ecNumber evidence="1">2.7.11.1</ecNumber>
    </recommendedName>
</protein>
<feature type="binding site" evidence="7">
    <location>
        <position position="61"/>
    </location>
    <ligand>
        <name>ATP</name>
        <dbReference type="ChEBI" id="CHEBI:30616"/>
    </ligand>
</feature>
<evidence type="ECO:0000256" key="1">
    <source>
        <dbReference type="ARBA" id="ARBA00012513"/>
    </source>
</evidence>
<keyword evidence="4 7" id="KW-0547">Nucleotide-binding</keyword>
<dbReference type="SUPFAM" id="SSF56112">
    <property type="entry name" value="Protein kinase-like (PK-like)"/>
    <property type="match status" value="1"/>
</dbReference>
<keyword evidence="11" id="KW-1185">Reference proteome</keyword>
<keyword evidence="3" id="KW-0808">Transferase</keyword>
<dbReference type="PANTHER" id="PTHR43289:SF6">
    <property type="entry name" value="SERINE_THREONINE-PROTEIN KINASE NEKL-3"/>
    <property type="match status" value="1"/>
</dbReference>
<evidence type="ECO:0000256" key="7">
    <source>
        <dbReference type="PROSITE-ProRule" id="PRU10141"/>
    </source>
</evidence>
<dbReference type="STRING" id="391625.PPSIR1_17440"/>
<dbReference type="PROSITE" id="PS50011">
    <property type="entry name" value="PROTEIN_KINASE_DOM"/>
    <property type="match status" value="1"/>
</dbReference>